<protein>
    <submittedName>
        <fullName evidence="1">Uncharacterized protein</fullName>
    </submittedName>
</protein>
<reference evidence="1" key="1">
    <citation type="submission" date="2014-09" db="EMBL/GenBank/DDBJ databases">
        <authorList>
            <person name="Magalhaes I.L.F."/>
            <person name="Oliveira U."/>
            <person name="Santos F.R."/>
            <person name="Vidigal T.H.D.A."/>
            <person name="Brescovit A.D."/>
            <person name="Santos A.J."/>
        </authorList>
    </citation>
    <scope>NUCLEOTIDE SEQUENCE</scope>
    <source>
        <tissue evidence="1">Shoot tissue taken approximately 20 cm above the soil surface</tissue>
    </source>
</reference>
<organism evidence="1">
    <name type="scientific">Arundo donax</name>
    <name type="common">Giant reed</name>
    <name type="synonym">Donax arundinaceus</name>
    <dbReference type="NCBI Taxonomy" id="35708"/>
    <lineage>
        <taxon>Eukaryota</taxon>
        <taxon>Viridiplantae</taxon>
        <taxon>Streptophyta</taxon>
        <taxon>Embryophyta</taxon>
        <taxon>Tracheophyta</taxon>
        <taxon>Spermatophyta</taxon>
        <taxon>Magnoliopsida</taxon>
        <taxon>Liliopsida</taxon>
        <taxon>Poales</taxon>
        <taxon>Poaceae</taxon>
        <taxon>PACMAD clade</taxon>
        <taxon>Arundinoideae</taxon>
        <taxon>Arundineae</taxon>
        <taxon>Arundo</taxon>
    </lineage>
</organism>
<dbReference type="EMBL" id="GBRH01229220">
    <property type="protein sequence ID" value="JAD68675.1"/>
    <property type="molecule type" value="Transcribed_RNA"/>
</dbReference>
<evidence type="ECO:0000313" key="1">
    <source>
        <dbReference type="EMBL" id="JAD68675.1"/>
    </source>
</evidence>
<reference evidence="1" key="2">
    <citation type="journal article" date="2015" name="Data Brief">
        <title>Shoot transcriptome of the giant reed, Arundo donax.</title>
        <authorList>
            <person name="Barrero R.A."/>
            <person name="Guerrero F.D."/>
            <person name="Moolhuijzen P."/>
            <person name="Goolsby J.A."/>
            <person name="Tidwell J."/>
            <person name="Bellgard S.E."/>
            <person name="Bellgard M.I."/>
        </authorList>
    </citation>
    <scope>NUCLEOTIDE SEQUENCE</scope>
    <source>
        <tissue evidence="1">Shoot tissue taken approximately 20 cm above the soil surface</tissue>
    </source>
</reference>
<sequence length="27" mass="3118">MSKRHGLVRLELIEGLVYIDNCIVENC</sequence>
<name>A0A0A9C5L5_ARUDO</name>
<dbReference type="AlphaFoldDB" id="A0A0A9C5L5"/>
<accession>A0A0A9C5L5</accession>
<proteinExistence type="predicted"/>